<dbReference type="AlphaFoldDB" id="D5I3Q0"/>
<keyword evidence="2" id="KW-0732">Signal</keyword>
<protein>
    <submittedName>
        <fullName evidence="3">Rhoptry associated protein-1</fullName>
    </submittedName>
</protein>
<organism evidence="3">
    <name type="scientific">Babesia caballi</name>
    <dbReference type="NCBI Taxonomy" id="5871"/>
    <lineage>
        <taxon>Eukaryota</taxon>
        <taxon>Sar</taxon>
        <taxon>Alveolata</taxon>
        <taxon>Apicomplexa</taxon>
        <taxon>Aconoidasida</taxon>
        <taxon>Piroplasmida</taxon>
        <taxon>Babesiidae</taxon>
        <taxon>Babesia</taxon>
    </lineage>
</organism>
<accession>D5I3Q0</accession>
<feature type="signal peptide" evidence="2">
    <location>
        <begin position="1"/>
        <end position="21"/>
    </location>
</feature>
<feature type="region of interest" description="Disordered" evidence="1">
    <location>
        <begin position="415"/>
        <end position="492"/>
    </location>
</feature>
<name>D5I3Q0_BABCB</name>
<dbReference type="Pfam" id="PF03085">
    <property type="entry name" value="RAP-1"/>
    <property type="match status" value="1"/>
</dbReference>
<proteinExistence type="predicted"/>
<dbReference type="InterPro" id="IPR004318">
    <property type="entry name" value="RAP-1"/>
</dbReference>
<evidence type="ECO:0000256" key="1">
    <source>
        <dbReference type="SAM" id="MobiDB-lite"/>
    </source>
</evidence>
<feature type="compositionally biased region" description="Polar residues" evidence="1">
    <location>
        <begin position="481"/>
        <end position="492"/>
    </location>
</feature>
<gene>
    <name evidence="3" type="primary">rap-1</name>
</gene>
<sequence>MRCSAGSVFGALLLVARGALAIRHNSRVAIMTPNDTLGDVTKSLLAASENVNAVAEASRINSDMSAYLSTVSDSFVESVCSKAPENSNCVASVGTYMNRCANLDCLTIDNLKYPVEAKYQPLTLPDPYQLHAAFVAFKNSDANPAKTVVTRFWMRFRSGKNHSYYHDFVFNLLEKNVTSDPNVTDIENFVSKYLYMTTVYYKTYTNVDKLGARFFDKLSFTTGLFGWGIKKALKRIIQSNLPIDLGTYSISRLEHITSSYKDYMDTQIPVMSKFAERFSRMVVKRLLVTVAAYVDTPSYKKWYMKRKDFMLQKIIRPTAKFFKQGVYTPTKDFFQNKVAEPTKDFFQNKVGRPTKDFFQNKVGRPTKDFFQNKVGRPTKDFFQKAFGHPLRRLRNGTVAENDDDEIMPAVNESMDAENEIESKESMSGDSVSTELPSEESGDDVASPVDSDEERVVSGIQQPTLEEVSRIPLPADDDSEELQGTYNYESALS</sequence>
<evidence type="ECO:0000256" key="2">
    <source>
        <dbReference type="SAM" id="SignalP"/>
    </source>
</evidence>
<dbReference type="EMBL" id="GQ871780">
    <property type="protein sequence ID" value="ADF30793.1"/>
    <property type="molecule type" value="Genomic_DNA"/>
</dbReference>
<dbReference type="VEuPathDB" id="PiroplasmaDB:BcabD6B2_23000"/>
<evidence type="ECO:0000313" key="3">
    <source>
        <dbReference type="EMBL" id="ADF30793.1"/>
    </source>
</evidence>
<feature type="chain" id="PRO_5003073016" evidence="2">
    <location>
        <begin position="22"/>
        <end position="492"/>
    </location>
</feature>
<reference evidence="3" key="1">
    <citation type="journal article" date="2010" name="Vet. Parasitol.">
        <title>Sequence heterogeneity in the gene encoding the rhoptry-associated protein-1 (RAP-1) of Babesia caballi isolates from South Africa.</title>
        <authorList>
            <person name="Bhoora R."/>
            <person name="Quan M."/>
            <person name="Zweygarth E."/>
            <person name="Guthrie A.J."/>
            <person name="Prinsloo S.A."/>
            <person name="Collins N.E."/>
        </authorList>
    </citation>
    <scope>NUCLEOTIDE SEQUENCE</scope>
    <source>
        <strain evidence="3">13</strain>
    </source>
</reference>